<name>A0ABR7UMS7_9FLAO</name>
<accession>A0ABR7UMS7</accession>
<proteinExistence type="predicted"/>
<feature type="transmembrane region" description="Helical" evidence="1">
    <location>
        <begin position="80"/>
        <end position="96"/>
    </location>
</feature>
<dbReference type="Proteomes" id="UP000661715">
    <property type="component" value="Unassembled WGS sequence"/>
</dbReference>
<keyword evidence="3" id="KW-1185">Reference proteome</keyword>
<dbReference type="EMBL" id="NASZ01000003">
    <property type="protein sequence ID" value="MBD0724181.1"/>
    <property type="molecule type" value="Genomic_DNA"/>
</dbReference>
<evidence type="ECO:0000256" key="1">
    <source>
        <dbReference type="SAM" id="Phobius"/>
    </source>
</evidence>
<keyword evidence="1" id="KW-1133">Transmembrane helix</keyword>
<dbReference type="RefSeq" id="WP_188219690.1">
    <property type="nucleotide sequence ID" value="NZ_NASZ01000003.1"/>
</dbReference>
<gene>
    <name evidence="2" type="ORF">B6A10_03215</name>
</gene>
<sequence length="283" mass="33299">MEKIQEIFSNREIALIIWSALFLLFFILKGIGNSLKGLIKSFFTSQLSIIYLLMVLFTIGIIYILHNINLWNKNLIKDSLIWLVTFAFANLLKAINKRTLNEFLGTVNEIFKLTLFTEFIINFESFGLLTELIMLPLITFIDLAQFLSKTENNKSAENFFAKILSLIGIFYLAFSLYKTIKEHAIFFSVENLNSLVLPVILSFLSLPFFYLLTVYSEYEQLFMRVKFMSRDKKNQRKIKWQIFKTAKLNLNMISKLRDKLISFDLYETNDIKIYLKKIKETSR</sequence>
<feature type="transmembrane region" description="Helical" evidence="1">
    <location>
        <begin position="12"/>
        <end position="28"/>
    </location>
</feature>
<reference evidence="2 3" key="1">
    <citation type="journal article" date="2020" name="Microbiol. Res.">
        <title>Flavobacterium pokkalii sp. nov., a novel plant growth promoting native rhizobacteria isolated from pokkali rice grown in coastal saline affected agricultural regions of southern India, Kerala.</title>
        <authorList>
            <person name="Menon R.R."/>
            <person name="Kumari S."/>
            <person name="Viver T."/>
            <person name="Rameshkumar N."/>
        </authorList>
    </citation>
    <scope>NUCLEOTIDE SEQUENCE [LARGE SCALE GENOMIC DNA]</scope>
    <source>
        <strain evidence="2 3">L1I52</strain>
    </source>
</reference>
<keyword evidence="1" id="KW-0472">Membrane</keyword>
<evidence type="ECO:0000313" key="2">
    <source>
        <dbReference type="EMBL" id="MBD0724181.1"/>
    </source>
</evidence>
<evidence type="ECO:0000313" key="3">
    <source>
        <dbReference type="Proteomes" id="UP000661715"/>
    </source>
</evidence>
<feature type="transmembrane region" description="Helical" evidence="1">
    <location>
        <begin position="197"/>
        <end position="218"/>
    </location>
</feature>
<comment type="caution">
    <text evidence="2">The sequence shown here is derived from an EMBL/GenBank/DDBJ whole genome shotgun (WGS) entry which is preliminary data.</text>
</comment>
<protein>
    <submittedName>
        <fullName evidence="2">Uncharacterized protein</fullName>
    </submittedName>
</protein>
<keyword evidence="1" id="KW-0812">Transmembrane</keyword>
<feature type="transmembrane region" description="Helical" evidence="1">
    <location>
        <begin position="159"/>
        <end position="177"/>
    </location>
</feature>
<feature type="transmembrane region" description="Helical" evidence="1">
    <location>
        <begin position="126"/>
        <end position="147"/>
    </location>
</feature>
<feature type="transmembrane region" description="Helical" evidence="1">
    <location>
        <begin position="48"/>
        <end position="68"/>
    </location>
</feature>
<organism evidence="2 3">
    <name type="scientific">Flavobacterium pokkalii</name>
    <dbReference type="NCBI Taxonomy" id="1940408"/>
    <lineage>
        <taxon>Bacteria</taxon>
        <taxon>Pseudomonadati</taxon>
        <taxon>Bacteroidota</taxon>
        <taxon>Flavobacteriia</taxon>
        <taxon>Flavobacteriales</taxon>
        <taxon>Flavobacteriaceae</taxon>
        <taxon>Flavobacterium</taxon>
    </lineage>
</organism>